<dbReference type="PANTHER" id="PTHR34501">
    <property type="entry name" value="PROTEIN YDDL-RELATED"/>
    <property type="match status" value="1"/>
</dbReference>
<evidence type="ECO:0000256" key="9">
    <source>
        <dbReference type="ARBA" id="ARBA00023136"/>
    </source>
</evidence>
<evidence type="ECO:0000259" key="12">
    <source>
        <dbReference type="Pfam" id="PF13609"/>
    </source>
</evidence>
<keyword evidence="10" id="KW-0998">Cell outer membrane</keyword>
<evidence type="ECO:0000256" key="3">
    <source>
        <dbReference type="ARBA" id="ARBA00022448"/>
    </source>
</evidence>
<keyword evidence="3" id="KW-0813">Transport</keyword>
<keyword evidence="5" id="KW-0812">Transmembrane</keyword>
<dbReference type="Gene3D" id="2.40.160.10">
    <property type="entry name" value="Porin"/>
    <property type="match status" value="1"/>
</dbReference>
<evidence type="ECO:0000256" key="8">
    <source>
        <dbReference type="ARBA" id="ARBA00023114"/>
    </source>
</evidence>
<dbReference type="InterPro" id="IPR050298">
    <property type="entry name" value="Gram-neg_bact_OMP"/>
</dbReference>
<comment type="caution">
    <text evidence="13">The sequence shown here is derived from an EMBL/GenBank/DDBJ whole genome shotgun (WGS) entry which is preliminary data.</text>
</comment>
<evidence type="ECO:0000256" key="6">
    <source>
        <dbReference type="ARBA" id="ARBA00022729"/>
    </source>
</evidence>
<feature type="chain" id="PRO_5045680782" evidence="11">
    <location>
        <begin position="30"/>
        <end position="401"/>
    </location>
</feature>
<comment type="subunit">
    <text evidence="2">Homotrimer.</text>
</comment>
<evidence type="ECO:0000256" key="2">
    <source>
        <dbReference type="ARBA" id="ARBA00011233"/>
    </source>
</evidence>
<reference evidence="13 14" key="1">
    <citation type="journal article" date="2021" name="Sci. Rep.">
        <title>The distribution of antibiotic resistance genes in chicken gut microbiota commensals.</title>
        <authorList>
            <person name="Juricova H."/>
            <person name="Matiasovicova J."/>
            <person name="Kubasova T."/>
            <person name="Cejkova D."/>
            <person name="Rychlik I."/>
        </authorList>
    </citation>
    <scope>NUCLEOTIDE SEQUENCE [LARGE SCALE GENOMIC DNA]</scope>
    <source>
        <strain evidence="13 14">An829</strain>
    </source>
</reference>
<feature type="domain" description="Porin" evidence="12">
    <location>
        <begin position="17"/>
        <end position="375"/>
    </location>
</feature>
<protein>
    <submittedName>
        <fullName evidence="13">Porin</fullName>
    </submittedName>
</protein>
<keyword evidence="14" id="KW-1185">Reference proteome</keyword>
<keyword evidence="8" id="KW-0626">Porin</keyword>
<organism evidence="13 14">
    <name type="scientific">Sutterella massiliensis</name>
    <dbReference type="NCBI Taxonomy" id="1816689"/>
    <lineage>
        <taxon>Bacteria</taxon>
        <taxon>Pseudomonadati</taxon>
        <taxon>Pseudomonadota</taxon>
        <taxon>Betaproteobacteria</taxon>
        <taxon>Burkholderiales</taxon>
        <taxon>Sutterellaceae</taxon>
        <taxon>Sutterella</taxon>
    </lineage>
</organism>
<evidence type="ECO:0000256" key="5">
    <source>
        <dbReference type="ARBA" id="ARBA00022692"/>
    </source>
</evidence>
<feature type="signal peptide" evidence="11">
    <location>
        <begin position="1"/>
        <end position="29"/>
    </location>
</feature>
<evidence type="ECO:0000313" key="13">
    <source>
        <dbReference type="EMBL" id="MBM6704529.1"/>
    </source>
</evidence>
<evidence type="ECO:0000256" key="4">
    <source>
        <dbReference type="ARBA" id="ARBA00022452"/>
    </source>
</evidence>
<dbReference type="Proteomes" id="UP000715095">
    <property type="component" value="Unassembled WGS sequence"/>
</dbReference>
<comment type="subcellular location">
    <subcellularLocation>
        <location evidence="1">Cell outer membrane</location>
        <topology evidence="1">Multi-pass membrane protein</topology>
    </subcellularLocation>
</comment>
<name>A0ABS2DT94_9BURK</name>
<dbReference type="RefSeq" id="WP_205103476.1">
    <property type="nucleotide sequence ID" value="NZ_JACJJC010000013.1"/>
</dbReference>
<dbReference type="SUPFAM" id="SSF56935">
    <property type="entry name" value="Porins"/>
    <property type="match status" value="1"/>
</dbReference>
<gene>
    <name evidence="13" type="ORF">H6A60_08545</name>
</gene>
<dbReference type="EMBL" id="JACJJC010000013">
    <property type="protein sequence ID" value="MBM6704529.1"/>
    <property type="molecule type" value="Genomic_DNA"/>
</dbReference>
<proteinExistence type="predicted"/>
<evidence type="ECO:0000256" key="1">
    <source>
        <dbReference type="ARBA" id="ARBA00004571"/>
    </source>
</evidence>
<keyword evidence="9" id="KW-0472">Membrane</keyword>
<evidence type="ECO:0000256" key="11">
    <source>
        <dbReference type="SAM" id="SignalP"/>
    </source>
</evidence>
<accession>A0ABS2DT94</accession>
<evidence type="ECO:0000256" key="7">
    <source>
        <dbReference type="ARBA" id="ARBA00023065"/>
    </source>
</evidence>
<keyword evidence="6 11" id="KW-0732">Signal</keyword>
<keyword evidence="4" id="KW-1134">Transmembrane beta strand</keyword>
<dbReference type="InterPro" id="IPR033900">
    <property type="entry name" value="Gram_neg_porin_domain"/>
</dbReference>
<dbReference type="PANTHER" id="PTHR34501:SF9">
    <property type="entry name" value="MAJOR OUTER MEMBRANE PROTEIN P.IA"/>
    <property type="match status" value="1"/>
</dbReference>
<dbReference type="InterPro" id="IPR023614">
    <property type="entry name" value="Porin_dom_sf"/>
</dbReference>
<keyword evidence="7" id="KW-0406">Ion transport</keyword>
<dbReference type="Pfam" id="PF13609">
    <property type="entry name" value="Porin_4"/>
    <property type="match status" value="1"/>
</dbReference>
<sequence>MQHKLSRFGLGFAAGLLALSGLASQSAVASDVQIYGQLDYGLIYKDGKGAPATFTMDSGVDVSTLWGIRVVEELDEDKYVRVVLESGFDDGTGQINNGHANSTSDFFSRESALTIGSKSIGEITFGRQGGFLGSTGTYAQWAAMGMNPMQSNAADAALLGAFDNSPCIDNAIVFKSRDLGGLTLLGMYSNGVTSESGSFSKDSHIYALAAGYKHADFSLSAIWQMQTWPNSKTAAQSEDAKPTHIFFLGAGKNFGDFRVLVAYEHVENGRRVFGGPNSLQVADFFGSEKGADGKTLNQRSDEGFRVDSFSIGGFTHLGPGTIHASFKVAHAEWQGEDVADEYDTDGTRLVYATRYCYPLSKRTQLYAIASYGDGSGLFDNTATTQNVATRVFAGFGIHTKF</sequence>
<evidence type="ECO:0000256" key="10">
    <source>
        <dbReference type="ARBA" id="ARBA00023237"/>
    </source>
</evidence>
<dbReference type="CDD" id="cd00342">
    <property type="entry name" value="gram_neg_porins"/>
    <property type="match status" value="1"/>
</dbReference>
<evidence type="ECO:0000313" key="14">
    <source>
        <dbReference type="Proteomes" id="UP000715095"/>
    </source>
</evidence>